<evidence type="ECO:0000313" key="5">
    <source>
        <dbReference type="EMBL" id="CAE8683762.1"/>
    </source>
</evidence>
<gene>
    <name evidence="5" type="ORF">PGLA2088_LOCUS23612</name>
</gene>
<keyword evidence="3" id="KW-1133">Transmembrane helix</keyword>
<dbReference type="AlphaFoldDB" id="A0A813JQ41"/>
<dbReference type="InterPro" id="IPR006652">
    <property type="entry name" value="Kelch_1"/>
</dbReference>
<feature type="domain" description="Attractin/MKLN-like beta-propeller" evidence="4">
    <location>
        <begin position="790"/>
        <end position="953"/>
    </location>
</feature>
<keyword evidence="1" id="KW-0880">Kelch repeat</keyword>
<dbReference type="Proteomes" id="UP000626109">
    <property type="component" value="Unassembled WGS sequence"/>
</dbReference>
<dbReference type="Pfam" id="PF24681">
    <property type="entry name" value="Kelch_KLHDC2_KLHL20_DRC7"/>
    <property type="match status" value="2"/>
</dbReference>
<organism evidence="5 6">
    <name type="scientific">Polarella glacialis</name>
    <name type="common">Dinoflagellate</name>
    <dbReference type="NCBI Taxonomy" id="89957"/>
    <lineage>
        <taxon>Eukaryota</taxon>
        <taxon>Sar</taxon>
        <taxon>Alveolata</taxon>
        <taxon>Dinophyceae</taxon>
        <taxon>Suessiales</taxon>
        <taxon>Suessiaceae</taxon>
        <taxon>Polarella</taxon>
    </lineage>
</organism>
<reference evidence="5" key="1">
    <citation type="submission" date="2021-02" db="EMBL/GenBank/DDBJ databases">
        <authorList>
            <person name="Dougan E. K."/>
            <person name="Rhodes N."/>
            <person name="Thang M."/>
            <person name="Chan C."/>
        </authorList>
    </citation>
    <scope>NUCLEOTIDE SEQUENCE</scope>
</reference>
<keyword evidence="3" id="KW-0812">Transmembrane</keyword>
<dbReference type="SMART" id="SM00612">
    <property type="entry name" value="Kelch"/>
    <property type="match status" value="4"/>
</dbReference>
<accession>A0A813JQ41</accession>
<dbReference type="Pfam" id="PF24981">
    <property type="entry name" value="Beta-prop_ATRN-LZTR1"/>
    <property type="match status" value="1"/>
</dbReference>
<dbReference type="InterPro" id="IPR056737">
    <property type="entry name" value="Beta-prop_ATRN-MKLN-like"/>
</dbReference>
<proteinExistence type="predicted"/>
<evidence type="ECO:0000259" key="4">
    <source>
        <dbReference type="Pfam" id="PF24981"/>
    </source>
</evidence>
<comment type="caution">
    <text evidence="5">The sequence shown here is derived from an EMBL/GenBank/DDBJ whole genome shotgun (WGS) entry which is preliminary data.</text>
</comment>
<dbReference type="PANTHER" id="PTHR46376">
    <property type="entry name" value="LEUCINE-ZIPPER-LIKE TRANSCRIPTIONAL REGULATOR 1"/>
    <property type="match status" value="1"/>
</dbReference>
<dbReference type="EMBL" id="CAJNNW010026222">
    <property type="protein sequence ID" value="CAE8683762.1"/>
    <property type="molecule type" value="Genomic_DNA"/>
</dbReference>
<protein>
    <recommendedName>
        <fullName evidence="4">Attractin/MKLN-like beta-propeller domain-containing protein</fullName>
    </recommendedName>
</protein>
<evidence type="ECO:0000256" key="3">
    <source>
        <dbReference type="SAM" id="Phobius"/>
    </source>
</evidence>
<dbReference type="GO" id="GO:0005794">
    <property type="term" value="C:Golgi apparatus"/>
    <property type="evidence" value="ECO:0007669"/>
    <property type="project" value="TreeGrafter"/>
</dbReference>
<keyword evidence="3" id="KW-0472">Membrane</keyword>
<evidence type="ECO:0000313" key="6">
    <source>
        <dbReference type="Proteomes" id="UP000626109"/>
    </source>
</evidence>
<dbReference type="Gene3D" id="2.120.10.80">
    <property type="entry name" value="Kelch-type beta propeller"/>
    <property type="match status" value="4"/>
</dbReference>
<dbReference type="Pfam" id="PF01344">
    <property type="entry name" value="Kelch_1"/>
    <property type="match status" value="1"/>
</dbReference>
<feature type="transmembrane region" description="Helical" evidence="3">
    <location>
        <begin position="1051"/>
        <end position="1068"/>
    </location>
</feature>
<sequence>AIGDNFRMGAIASSWVSAYGKAVINDQSMYIFGGDSSTIFSPLQPNLRTKLGDLWEYNVADGNWIDLSALAQEDSQATRGDKKPCARSQHAAVLDTTKYQMLIFGGVCHIGGDFEAVSDLWQYDIVQKQWRQKRHLFDWSAGPDSRRHLTAVLAAAENMMYVFGGRAHSSGDGAVFDDLWKCDVSTFGFTLLTPGTRPPSYPPALYAHSAVFDDVGKEMYVFGGFDSTHQHVTDVWQYSVSSNSWRKLSQQLPLCHPFVSNGQSTLYSETFRSVIAPSGINNAESAIYLTFDTCSNEGGKTWKYYLSDGRWEQVTWSMTDHLMGHSAVYFEMTDTIYVFGGGIDIDDFRNSIWDNRYHHLNYGVKHHIFDKYFAHSHFHVFCVNNVIVFFVEYHHLNYGVKHHIFDKYFAHSHFHDVCVNNIIVFFVEYHHLNYGVKHHIFDKYFPHSQFHDVCVNNIIVFFVEYHHLNYGVKHHIFDKYFAHSQFHDVCVNNVIVFFVEYHRLNYGVKHHIFDKYFAHSQFHVFCVNNVIVFFVEYHQLNYGVKHDIFDEYFSHSQFQIFVEYLHINKFYFDKYLNHSWFHIVCVNHIIDFFVEQYLSNCVYAVINDQSMYIYGGEASATYGQTNEHKKLDDLWEYSVADESWIDLSALAQEDSLATGDFKKPCARSQHAAVLDTTKYQMLIFGGACYIRGDFEAVNDLWQYDIVQKQWRQIISQFDPRDRPAPRRHLTAVLEAPENMMYVFGGRGYSSDNGETVYNDLWKCDVNTFGWTLLTAATKPSGTRLLSLLTPETKPPALYAHSSVFDDVGKAMYVFGGFNSTHQHVTDVWQYSVSSNSWRKLSQQLPLCHPFVSNVVTAGGLLLYSETFSAVIAPSGIDAESAIYLTFDTCSNEGGKVWKYYLSDENWEQVTWSMTDHLMGHSVVYFEMNDTIYVFGGGVNRDDFRNSLWGNRVDIPRTSTSTAASSASSTTLTSSAVLSAGNATNLTTATTTRGSTTLTTTTRTSTIAVLAMLAQLHQATIAQGACSKVRSVFSSDSWIALAHVDSSSGPVILFYVLLVTFALALAAAARSDVRASRAVAPVVLDYKLLAQNGLIATSEAVFVHFSRLLHARRAGICA</sequence>
<dbReference type="InterPro" id="IPR051568">
    <property type="entry name" value="LZTR1/Attractin"/>
</dbReference>
<dbReference type="SUPFAM" id="SSF117281">
    <property type="entry name" value="Kelch motif"/>
    <property type="match status" value="2"/>
</dbReference>
<name>A0A813JQ41_POLGL</name>
<evidence type="ECO:0000256" key="1">
    <source>
        <dbReference type="ARBA" id="ARBA00022441"/>
    </source>
</evidence>
<evidence type="ECO:0000256" key="2">
    <source>
        <dbReference type="ARBA" id="ARBA00022737"/>
    </source>
</evidence>
<keyword evidence="2" id="KW-0677">Repeat</keyword>
<feature type="non-terminal residue" evidence="5">
    <location>
        <position position="1"/>
    </location>
</feature>
<dbReference type="PANTHER" id="PTHR46376:SF1">
    <property type="entry name" value="LEUCINE-ZIPPER-LIKE TRANSCRIPTIONAL REGULATOR 1"/>
    <property type="match status" value="1"/>
</dbReference>
<dbReference type="InterPro" id="IPR015915">
    <property type="entry name" value="Kelch-typ_b-propeller"/>
</dbReference>